<feature type="region of interest" description="Disordered" evidence="1">
    <location>
        <begin position="95"/>
        <end position="130"/>
    </location>
</feature>
<reference evidence="3" key="1">
    <citation type="submission" date="2025-08" db="UniProtKB">
        <authorList>
            <consortium name="RefSeq"/>
        </authorList>
    </citation>
    <scope>IDENTIFICATION</scope>
    <source>
        <tissue evidence="3">Whole blood</tissue>
    </source>
</reference>
<dbReference type="Proteomes" id="UP000261680">
    <property type="component" value="Unplaced"/>
</dbReference>
<evidence type="ECO:0000313" key="2">
    <source>
        <dbReference type="Proteomes" id="UP000261680"/>
    </source>
</evidence>
<evidence type="ECO:0000313" key="3">
    <source>
        <dbReference type="RefSeq" id="XP_040486584.1"/>
    </source>
</evidence>
<dbReference type="AlphaFoldDB" id="A0A8M1G2P5"/>
<proteinExistence type="predicted"/>
<protein>
    <submittedName>
        <fullName evidence="3">Uncharacterized protein LOC121102834</fullName>
    </submittedName>
</protein>
<dbReference type="OrthoDB" id="9048797at2759"/>
<organism evidence="2 3">
    <name type="scientific">Ursus maritimus</name>
    <name type="common">Polar bear</name>
    <name type="synonym">Thalarctos maritimus</name>
    <dbReference type="NCBI Taxonomy" id="29073"/>
    <lineage>
        <taxon>Eukaryota</taxon>
        <taxon>Metazoa</taxon>
        <taxon>Chordata</taxon>
        <taxon>Craniata</taxon>
        <taxon>Vertebrata</taxon>
        <taxon>Euteleostomi</taxon>
        <taxon>Mammalia</taxon>
        <taxon>Eutheria</taxon>
        <taxon>Laurasiatheria</taxon>
        <taxon>Carnivora</taxon>
        <taxon>Caniformia</taxon>
        <taxon>Ursidae</taxon>
        <taxon>Ursus</taxon>
    </lineage>
</organism>
<sequence length="203" mass="22201">MACLEQNPPCESLFCSPRTALPSAQKLEPPPYSQSHLAPEDIQILHLKPGKPQLQQEQEGPEQLPLQTPYCDLGTSPSYRLLVRTPQPPGRCLQLSSTQPGHASHCLERKRTQEAQETGQGGRRSTHRGGQEWPFVVTHSRCPGQRGAWTLTDQGGRGSGLKDPDVHYAELDTSVLELVSESRATVPGPGEVVEYATIQLSPP</sequence>
<evidence type="ECO:0000256" key="1">
    <source>
        <dbReference type="SAM" id="MobiDB-lite"/>
    </source>
</evidence>
<name>A0A8M1G2P5_URSMA</name>
<feature type="compositionally biased region" description="Basic and acidic residues" evidence="1">
    <location>
        <begin position="105"/>
        <end position="114"/>
    </location>
</feature>
<dbReference type="KEGG" id="umr:121102834"/>
<gene>
    <name evidence="3" type="primary">LOC121102834</name>
</gene>
<dbReference type="RefSeq" id="XP_040486584.1">
    <property type="nucleotide sequence ID" value="XM_040630650.1"/>
</dbReference>
<accession>A0A8M1G2P5</accession>
<dbReference type="GeneID" id="121102834"/>
<keyword evidence="2" id="KW-1185">Reference proteome</keyword>